<dbReference type="PANTHER" id="PTHR31637:SF0">
    <property type="entry name" value="2,3-BISPHOSPHOGLYCERATE-INDEPENDENT PHOSPHOGLYCERATE MUTASE"/>
    <property type="match status" value="1"/>
</dbReference>
<feature type="binding site" evidence="10 13">
    <location>
        <position position="443"/>
    </location>
    <ligand>
        <name>Mn(2+)</name>
        <dbReference type="ChEBI" id="CHEBI:29035"/>
        <label>2</label>
    </ligand>
</feature>
<dbReference type="FunFam" id="3.40.1450.10:FF:000001">
    <property type="entry name" value="2,3-bisphosphoglycerate-independent phosphoglycerate mutase"/>
    <property type="match status" value="1"/>
</dbReference>
<feature type="binding site" evidence="10 12">
    <location>
        <position position="335"/>
    </location>
    <ligand>
        <name>substrate</name>
    </ligand>
</feature>
<organism evidence="16 17">
    <name type="scientific">Tindallia californiensis</name>
    <dbReference type="NCBI Taxonomy" id="159292"/>
    <lineage>
        <taxon>Bacteria</taxon>
        <taxon>Bacillati</taxon>
        <taxon>Bacillota</taxon>
        <taxon>Clostridia</taxon>
        <taxon>Peptostreptococcales</taxon>
        <taxon>Tindalliaceae</taxon>
        <taxon>Tindallia</taxon>
    </lineage>
</organism>
<dbReference type="Gene3D" id="3.40.720.10">
    <property type="entry name" value="Alkaline Phosphatase, subunit A"/>
    <property type="match status" value="1"/>
</dbReference>
<dbReference type="Pfam" id="PF06415">
    <property type="entry name" value="iPGM_N"/>
    <property type="match status" value="1"/>
</dbReference>
<evidence type="ECO:0000256" key="4">
    <source>
        <dbReference type="ARBA" id="ARBA00012026"/>
    </source>
</evidence>
<keyword evidence="6 10" id="KW-0324">Glycolysis</keyword>
<evidence type="ECO:0000256" key="10">
    <source>
        <dbReference type="HAMAP-Rule" id="MF_01038"/>
    </source>
</evidence>
<keyword evidence="5 10" id="KW-0479">Metal-binding</keyword>
<dbReference type="OrthoDB" id="9800863at2"/>
<keyword evidence="8 10" id="KW-0413">Isomerase</keyword>
<evidence type="ECO:0000256" key="1">
    <source>
        <dbReference type="ARBA" id="ARBA00000370"/>
    </source>
</evidence>
<keyword evidence="7 10" id="KW-0464">Manganese</keyword>
<dbReference type="InterPro" id="IPR011258">
    <property type="entry name" value="BPG-indep_PGM_N"/>
</dbReference>
<evidence type="ECO:0000259" key="14">
    <source>
        <dbReference type="Pfam" id="PF01676"/>
    </source>
</evidence>
<evidence type="ECO:0000256" key="3">
    <source>
        <dbReference type="ARBA" id="ARBA00008819"/>
    </source>
</evidence>
<sequence>MMKNPVVLMILDGLGISDNETGNAVFKANMPIFKGMFNKYPNVLLEASGLAVGLPQNQMGNSEVGHLNIGAGRVVYQELTRISKAIEEGEFFNNPQISEAMLKASNQNTTLHLMGLLSDGGVHSHMEHLFALLEMAKQKNVSKVAIHCFLDGRDTPPQSAVSYIEDLEKKIHVLGLGRIATVSGRYYAMDRDKRWDRTELAYNAMTKGVGIKAETAVDAVKSAYKRGENDEFIKPTIINEANQQQNQISTGDSVIFFNFRPDRARQITRAFIDKHFSYFERDQKPVNLCYVTMTQYDQTIEGVKVAFLPQQLRNTLGEVLAQNGKKQLRIAETEKYAHVTYFFNGGVEKPSEGEDRILIQSPKVATYDLKPEMSASEVTQELLRYLDSNNADFIVVNYANPDMVGHTGVMEAVVKSLETVDECMGMIVKKVLELEGVILITSDHGNAEELIDVQTGNTVTAHTTNPVPLMLAGLGSVELRQQGKLCDLAPTVLDIMNMNKPKEMSGRSLLVR</sequence>
<dbReference type="HAMAP" id="MF_01038">
    <property type="entry name" value="GpmI"/>
    <property type="match status" value="1"/>
</dbReference>
<dbReference type="AlphaFoldDB" id="A0A1H3I9T6"/>
<dbReference type="Proteomes" id="UP000199230">
    <property type="component" value="Unassembled WGS sequence"/>
</dbReference>
<keyword evidence="17" id="KW-1185">Reference proteome</keyword>
<comment type="similarity">
    <text evidence="3 10">Belongs to the BPG-independent phosphoglycerate mutase family.</text>
</comment>
<feature type="active site" description="Phosphoserine intermediate" evidence="10 11">
    <location>
        <position position="62"/>
    </location>
</feature>
<comment type="catalytic activity">
    <reaction evidence="1 10">
        <text>(2R)-2-phosphoglycerate = (2R)-3-phosphoglycerate</text>
        <dbReference type="Rhea" id="RHEA:15901"/>
        <dbReference type="ChEBI" id="CHEBI:58272"/>
        <dbReference type="ChEBI" id="CHEBI:58289"/>
        <dbReference type="EC" id="5.4.2.12"/>
    </reaction>
</comment>
<dbReference type="SUPFAM" id="SSF64158">
    <property type="entry name" value="2,3-Bisphosphoglycerate-independent phosphoglycerate mutase, substrate-binding domain"/>
    <property type="match status" value="1"/>
</dbReference>
<name>A0A1H3I9T6_9FIRM</name>
<accession>A0A1H3I9T6</accession>
<feature type="binding site" evidence="10 12">
    <location>
        <position position="191"/>
    </location>
    <ligand>
        <name>substrate</name>
    </ligand>
</feature>
<dbReference type="GO" id="GO:0030145">
    <property type="term" value="F:manganese ion binding"/>
    <property type="evidence" value="ECO:0007669"/>
    <property type="project" value="UniProtKB-UniRule"/>
</dbReference>
<feature type="binding site" evidence="10 12">
    <location>
        <position position="123"/>
    </location>
    <ligand>
        <name>substrate</name>
    </ligand>
</feature>
<dbReference type="Gene3D" id="3.40.1450.10">
    <property type="entry name" value="BPG-independent phosphoglycerate mutase, domain B"/>
    <property type="match status" value="1"/>
</dbReference>
<evidence type="ECO:0000256" key="6">
    <source>
        <dbReference type="ARBA" id="ARBA00023152"/>
    </source>
</evidence>
<dbReference type="InterPro" id="IPR006124">
    <property type="entry name" value="Metalloenzyme"/>
</dbReference>
<dbReference type="CDD" id="cd16010">
    <property type="entry name" value="iPGM"/>
    <property type="match status" value="1"/>
</dbReference>
<feature type="domain" description="BPG-independent PGAM N-terminal" evidence="15">
    <location>
        <begin position="82"/>
        <end position="298"/>
    </location>
</feature>
<dbReference type="STRING" id="159292.SAMN05192546_10156"/>
<comment type="function">
    <text evidence="10">Catalyzes the interconversion of 2-phosphoglycerate and 3-phosphoglycerate.</text>
</comment>
<dbReference type="GO" id="GO:0006007">
    <property type="term" value="P:glucose catabolic process"/>
    <property type="evidence" value="ECO:0007669"/>
    <property type="project" value="InterPro"/>
</dbReference>
<feature type="binding site" evidence="10 13">
    <location>
        <position position="462"/>
    </location>
    <ligand>
        <name>Mn(2+)</name>
        <dbReference type="ChEBI" id="CHEBI:29035"/>
        <label>1</label>
    </ligand>
</feature>
<feature type="binding site" evidence="10 12">
    <location>
        <begin position="153"/>
        <end position="154"/>
    </location>
    <ligand>
        <name>substrate</name>
    </ligand>
</feature>
<feature type="binding site" evidence="10 13">
    <location>
        <position position="12"/>
    </location>
    <ligand>
        <name>Mn(2+)</name>
        <dbReference type="ChEBI" id="CHEBI:29035"/>
        <label>2</label>
    </ligand>
</feature>
<evidence type="ECO:0000256" key="5">
    <source>
        <dbReference type="ARBA" id="ARBA00022723"/>
    </source>
</evidence>
<dbReference type="GO" id="GO:0006096">
    <property type="term" value="P:glycolytic process"/>
    <property type="evidence" value="ECO:0007669"/>
    <property type="project" value="UniProtKB-UniRule"/>
</dbReference>
<dbReference type="GO" id="GO:0004619">
    <property type="term" value="F:phosphoglycerate mutase activity"/>
    <property type="evidence" value="ECO:0007669"/>
    <property type="project" value="UniProtKB-UniRule"/>
</dbReference>
<dbReference type="InterPro" id="IPR017850">
    <property type="entry name" value="Alkaline_phosphatase_core_sf"/>
</dbReference>
<dbReference type="InterPro" id="IPR005995">
    <property type="entry name" value="Pgm_bpd_ind"/>
</dbReference>
<dbReference type="EMBL" id="FNPV01000001">
    <property type="protein sequence ID" value="SDY23958.1"/>
    <property type="molecule type" value="Genomic_DNA"/>
</dbReference>
<dbReference type="SUPFAM" id="SSF53649">
    <property type="entry name" value="Alkaline phosphatase-like"/>
    <property type="match status" value="1"/>
</dbReference>
<evidence type="ECO:0000259" key="15">
    <source>
        <dbReference type="Pfam" id="PF06415"/>
    </source>
</evidence>
<evidence type="ECO:0000313" key="16">
    <source>
        <dbReference type="EMBL" id="SDY23958.1"/>
    </source>
</evidence>
<dbReference type="PANTHER" id="PTHR31637">
    <property type="entry name" value="2,3-BISPHOSPHOGLYCERATE-INDEPENDENT PHOSPHOGLYCERATE MUTASE"/>
    <property type="match status" value="1"/>
</dbReference>
<evidence type="ECO:0000313" key="17">
    <source>
        <dbReference type="Proteomes" id="UP000199230"/>
    </source>
</evidence>
<evidence type="ECO:0000256" key="13">
    <source>
        <dbReference type="PIRSR" id="PIRSR001492-3"/>
    </source>
</evidence>
<comment type="subunit">
    <text evidence="10">Monomer.</text>
</comment>
<dbReference type="EC" id="5.4.2.12" evidence="4 10"/>
<dbReference type="InterPro" id="IPR036646">
    <property type="entry name" value="PGAM_B_sf"/>
</dbReference>
<feature type="binding site" evidence="10 13">
    <location>
        <position position="62"/>
    </location>
    <ligand>
        <name>Mn(2+)</name>
        <dbReference type="ChEBI" id="CHEBI:29035"/>
        <label>2</label>
    </ligand>
</feature>
<feature type="binding site" evidence="10 12">
    <location>
        <begin position="260"/>
        <end position="263"/>
    </location>
    <ligand>
        <name>substrate</name>
    </ligand>
</feature>
<evidence type="ECO:0000256" key="2">
    <source>
        <dbReference type="ARBA" id="ARBA00004798"/>
    </source>
</evidence>
<feature type="binding site" evidence="10 13">
    <location>
        <position position="402"/>
    </location>
    <ligand>
        <name>Mn(2+)</name>
        <dbReference type="ChEBI" id="CHEBI:29035"/>
        <label>1</label>
    </ligand>
</feature>
<protein>
    <recommendedName>
        <fullName evidence="9 10">2,3-bisphosphoglycerate-independent phosphoglycerate mutase</fullName>
        <shortName evidence="10">BPG-independent PGAM</shortName>
        <shortName evidence="10">Phosphoglyceromutase</shortName>
        <shortName evidence="10">iPGM</shortName>
        <ecNumber evidence="4 10">5.4.2.12</ecNumber>
    </recommendedName>
</protein>
<dbReference type="UniPathway" id="UPA00109">
    <property type="reaction ID" value="UER00186"/>
</dbReference>
<comment type="cofactor">
    <cofactor evidence="10">
        <name>Mn(2+)</name>
        <dbReference type="ChEBI" id="CHEBI:29035"/>
    </cofactor>
    <text evidence="10">Binds 2 manganese ions per subunit.</text>
</comment>
<dbReference type="NCBIfam" id="TIGR01307">
    <property type="entry name" value="pgm_bpd_ind"/>
    <property type="match status" value="1"/>
</dbReference>
<evidence type="ECO:0000256" key="8">
    <source>
        <dbReference type="ARBA" id="ARBA00023235"/>
    </source>
</evidence>
<dbReference type="GO" id="GO:0005829">
    <property type="term" value="C:cytosol"/>
    <property type="evidence" value="ECO:0007669"/>
    <property type="project" value="TreeGrafter"/>
</dbReference>
<feature type="binding site" evidence="10 12">
    <location>
        <position position="185"/>
    </location>
    <ligand>
        <name>substrate</name>
    </ligand>
</feature>
<dbReference type="Pfam" id="PF01676">
    <property type="entry name" value="Metalloenzyme"/>
    <property type="match status" value="1"/>
</dbReference>
<gene>
    <name evidence="10" type="primary">gpmI</name>
    <name evidence="16" type="ORF">SAMN05192546_10156</name>
</gene>
<feature type="binding site" evidence="10 13">
    <location>
        <position position="444"/>
    </location>
    <ligand>
        <name>Mn(2+)</name>
        <dbReference type="ChEBI" id="CHEBI:29035"/>
        <label>2</label>
    </ligand>
</feature>
<feature type="binding site" evidence="10 13">
    <location>
        <position position="406"/>
    </location>
    <ligand>
        <name>Mn(2+)</name>
        <dbReference type="ChEBI" id="CHEBI:29035"/>
        <label>1</label>
    </ligand>
</feature>
<proteinExistence type="inferred from homology"/>
<comment type="pathway">
    <text evidence="2 10">Carbohydrate degradation; glycolysis; pyruvate from D-glyceraldehyde 3-phosphate: step 3/5.</text>
</comment>
<evidence type="ECO:0000256" key="7">
    <source>
        <dbReference type="ARBA" id="ARBA00023211"/>
    </source>
</evidence>
<evidence type="ECO:0000256" key="9">
    <source>
        <dbReference type="ARBA" id="ARBA00071648"/>
    </source>
</evidence>
<reference evidence="16 17" key="1">
    <citation type="submission" date="2016-10" db="EMBL/GenBank/DDBJ databases">
        <authorList>
            <person name="de Groot N.N."/>
        </authorList>
    </citation>
    <scope>NUCLEOTIDE SEQUENCE [LARGE SCALE GENOMIC DNA]</scope>
    <source>
        <strain evidence="16 17">APO</strain>
    </source>
</reference>
<dbReference type="PIRSF" id="PIRSF001492">
    <property type="entry name" value="IPGAM"/>
    <property type="match status" value="1"/>
</dbReference>
<feature type="domain" description="Metalloenzyme" evidence="14">
    <location>
        <begin position="5"/>
        <end position="500"/>
    </location>
</feature>
<evidence type="ECO:0000256" key="12">
    <source>
        <dbReference type="PIRSR" id="PIRSR001492-2"/>
    </source>
</evidence>
<evidence type="ECO:0000256" key="11">
    <source>
        <dbReference type="PIRSR" id="PIRSR001492-1"/>
    </source>
</evidence>